<evidence type="ECO:0000256" key="4">
    <source>
        <dbReference type="ARBA" id="ARBA00022692"/>
    </source>
</evidence>
<dbReference type="GO" id="GO:0012505">
    <property type="term" value="C:endomembrane system"/>
    <property type="evidence" value="ECO:0007669"/>
    <property type="project" value="UniProtKB-SubCell"/>
</dbReference>
<feature type="transmembrane region" description="Helical" evidence="7">
    <location>
        <begin position="474"/>
        <end position="493"/>
    </location>
</feature>
<evidence type="ECO:0000256" key="5">
    <source>
        <dbReference type="ARBA" id="ARBA00022989"/>
    </source>
</evidence>
<dbReference type="GO" id="GO:0016020">
    <property type="term" value="C:membrane"/>
    <property type="evidence" value="ECO:0007669"/>
    <property type="project" value="TreeGrafter"/>
</dbReference>
<keyword evidence="10" id="KW-1185">Reference proteome</keyword>
<keyword evidence="4 7" id="KW-0812">Transmembrane</keyword>
<evidence type="ECO:0000256" key="6">
    <source>
        <dbReference type="ARBA" id="ARBA00023136"/>
    </source>
</evidence>
<feature type="transmembrane region" description="Helical" evidence="7">
    <location>
        <begin position="107"/>
        <end position="129"/>
    </location>
</feature>
<dbReference type="PANTHER" id="PTHR23514:SF3">
    <property type="entry name" value="BYPASS OF STOP CODON PROTEIN 6"/>
    <property type="match status" value="1"/>
</dbReference>
<feature type="transmembrane region" description="Helical" evidence="7">
    <location>
        <begin position="283"/>
        <end position="304"/>
    </location>
</feature>
<feature type="domain" description="Major facilitator superfamily (MFS) profile" evidence="8">
    <location>
        <begin position="7"/>
        <end position="403"/>
    </location>
</feature>
<evidence type="ECO:0000313" key="10">
    <source>
        <dbReference type="Proteomes" id="UP000320421"/>
    </source>
</evidence>
<dbReference type="Gene3D" id="1.20.1250.20">
    <property type="entry name" value="MFS general substrate transporter like domains"/>
    <property type="match status" value="2"/>
</dbReference>
<feature type="transmembrane region" description="Helical" evidence="7">
    <location>
        <begin position="43"/>
        <end position="61"/>
    </location>
</feature>
<evidence type="ECO:0000256" key="2">
    <source>
        <dbReference type="ARBA" id="ARBA00008335"/>
    </source>
</evidence>
<comment type="similarity">
    <text evidence="2">Belongs to the major facilitator superfamily.</text>
</comment>
<dbReference type="InterPro" id="IPR036259">
    <property type="entry name" value="MFS_trans_sf"/>
</dbReference>
<evidence type="ECO:0000256" key="3">
    <source>
        <dbReference type="ARBA" id="ARBA00022448"/>
    </source>
</evidence>
<keyword evidence="5 7" id="KW-1133">Transmembrane helix</keyword>
<organism evidence="9 10">
    <name type="scientific">Gimesia chilikensis</name>
    <dbReference type="NCBI Taxonomy" id="2605989"/>
    <lineage>
        <taxon>Bacteria</taxon>
        <taxon>Pseudomonadati</taxon>
        <taxon>Planctomycetota</taxon>
        <taxon>Planctomycetia</taxon>
        <taxon>Planctomycetales</taxon>
        <taxon>Planctomycetaceae</taxon>
        <taxon>Gimesia</taxon>
    </lineage>
</organism>
<feature type="transmembrane region" description="Helical" evidence="7">
    <location>
        <begin position="310"/>
        <end position="334"/>
    </location>
</feature>
<dbReference type="CDD" id="cd06174">
    <property type="entry name" value="MFS"/>
    <property type="match status" value="1"/>
</dbReference>
<sequence length="521" mass="56062">MNNNKPLFIASFMTLIAAGVGFAIRGGILADWGAQYGFTKFDLGTITGGGLVGFGVVILLASLITDNVGYKPILLLAFILHVLSALVTFAATPIFNSMGKDATYWCLYIGMFMFAVANGLCEAVINPLVATLYPRQKTHYLNILHAGWPGGLIVGGIIAAIYTNMKGDVAGLRWEYPMAVFLVPTLIYGFIVIKQEFPQSEAKSAGVSFGQMLMTFASPLLLFLLLLHACVGYVELGTDSWIANITESILKKTGEGQGLYLFIYASSIMFVLRFFAGPIVEKINPLGLLFMSACFGSIGLYMIGSSQGVVWVWIAVTVYGLGKTFLWPTMLGVVGELFPKGGAITMGAMGGIGMLSAGLLGGPGIGYNQDYYATEKLEEIAPQTYERYSVAEANGFLFLPKIKGLDGSKVSVLNNDGQDLEKKVEQLDKEGKSDAYISNLNTWWQGAEAFAPEDIGPVDEAGIYGGRMALKCTALVPLVMAIGYLILVIYFYMKGGYKAEVLHGEEPDGEHYTGGVEGPVE</sequence>
<dbReference type="OrthoDB" id="9783757at2"/>
<dbReference type="InterPro" id="IPR051788">
    <property type="entry name" value="MFS_Transporter"/>
</dbReference>
<keyword evidence="3" id="KW-0813">Transport</keyword>
<proteinExistence type="inferred from homology"/>
<dbReference type="AlphaFoldDB" id="A0A517PKT2"/>
<dbReference type="EMBL" id="CP036266">
    <property type="protein sequence ID" value="QDT19979.1"/>
    <property type="molecule type" value="Genomic_DNA"/>
</dbReference>
<protein>
    <submittedName>
        <fullName evidence="9">Major Facilitator Superfamily protein</fullName>
    </submittedName>
</protein>
<evidence type="ECO:0000259" key="8">
    <source>
        <dbReference type="PROSITE" id="PS50850"/>
    </source>
</evidence>
<evidence type="ECO:0000256" key="1">
    <source>
        <dbReference type="ARBA" id="ARBA00004127"/>
    </source>
</evidence>
<feature type="transmembrane region" description="Helical" evidence="7">
    <location>
        <begin position="258"/>
        <end position="276"/>
    </location>
</feature>
<feature type="transmembrane region" description="Helical" evidence="7">
    <location>
        <begin position="141"/>
        <end position="162"/>
    </location>
</feature>
<dbReference type="RefSeq" id="WP_145182116.1">
    <property type="nucleotide sequence ID" value="NZ_CP036266.1"/>
</dbReference>
<dbReference type="Pfam" id="PF07690">
    <property type="entry name" value="MFS_1"/>
    <property type="match status" value="1"/>
</dbReference>
<dbReference type="Proteomes" id="UP000320421">
    <property type="component" value="Chromosome"/>
</dbReference>
<evidence type="ECO:0000313" key="9">
    <source>
        <dbReference type="EMBL" id="QDT19979.1"/>
    </source>
</evidence>
<evidence type="ECO:0000256" key="7">
    <source>
        <dbReference type="SAM" id="Phobius"/>
    </source>
</evidence>
<comment type="subcellular location">
    <subcellularLocation>
        <location evidence="1">Endomembrane system</location>
        <topology evidence="1">Multi-pass membrane protein</topology>
    </subcellularLocation>
</comment>
<accession>A0A517PKT2</accession>
<dbReference type="PROSITE" id="PS50850">
    <property type="entry name" value="MFS"/>
    <property type="match status" value="1"/>
</dbReference>
<dbReference type="InterPro" id="IPR020846">
    <property type="entry name" value="MFS_dom"/>
</dbReference>
<keyword evidence="6 7" id="KW-0472">Membrane</keyword>
<reference evidence="9 10" key="1">
    <citation type="submission" date="2019-02" db="EMBL/GenBank/DDBJ databases">
        <title>Deep-cultivation of Planctomycetes and their phenomic and genomic characterization uncovers novel biology.</title>
        <authorList>
            <person name="Wiegand S."/>
            <person name="Jogler M."/>
            <person name="Boedeker C."/>
            <person name="Pinto D."/>
            <person name="Vollmers J."/>
            <person name="Rivas-Marin E."/>
            <person name="Kohn T."/>
            <person name="Peeters S.H."/>
            <person name="Heuer A."/>
            <person name="Rast P."/>
            <person name="Oberbeckmann S."/>
            <person name="Bunk B."/>
            <person name="Jeske O."/>
            <person name="Meyerdierks A."/>
            <person name="Storesund J.E."/>
            <person name="Kallscheuer N."/>
            <person name="Luecker S."/>
            <person name="Lage O.M."/>
            <person name="Pohl T."/>
            <person name="Merkel B.J."/>
            <person name="Hornburger P."/>
            <person name="Mueller R.-W."/>
            <person name="Bruemmer F."/>
            <person name="Labrenz M."/>
            <person name="Spormann A.M."/>
            <person name="Op den Camp H."/>
            <person name="Overmann J."/>
            <person name="Amann R."/>
            <person name="Jetten M.S.M."/>
            <person name="Mascher T."/>
            <person name="Medema M.H."/>
            <person name="Devos D.P."/>
            <person name="Kaster A.-K."/>
            <person name="Ovreas L."/>
            <person name="Rohde M."/>
            <person name="Galperin M.Y."/>
            <person name="Jogler C."/>
        </authorList>
    </citation>
    <scope>NUCLEOTIDE SEQUENCE [LARGE SCALE GENOMIC DNA]</scope>
    <source>
        <strain evidence="9 10">HG66A1</strain>
    </source>
</reference>
<gene>
    <name evidence="9" type="ORF">HG66A1_17520</name>
</gene>
<name>A0A517PKT2_9PLAN</name>
<dbReference type="InterPro" id="IPR011701">
    <property type="entry name" value="MFS"/>
</dbReference>
<dbReference type="PANTHER" id="PTHR23514">
    <property type="entry name" value="BYPASS OF STOP CODON PROTEIN 6"/>
    <property type="match status" value="1"/>
</dbReference>
<dbReference type="SUPFAM" id="SSF103473">
    <property type="entry name" value="MFS general substrate transporter"/>
    <property type="match status" value="1"/>
</dbReference>
<dbReference type="GO" id="GO:0022857">
    <property type="term" value="F:transmembrane transporter activity"/>
    <property type="evidence" value="ECO:0007669"/>
    <property type="project" value="InterPro"/>
</dbReference>
<feature type="transmembrane region" description="Helical" evidence="7">
    <location>
        <begin position="73"/>
        <end position="95"/>
    </location>
</feature>
<feature type="transmembrane region" description="Helical" evidence="7">
    <location>
        <begin position="346"/>
        <end position="367"/>
    </location>
</feature>
<feature type="transmembrane region" description="Helical" evidence="7">
    <location>
        <begin position="213"/>
        <end position="234"/>
    </location>
</feature>